<evidence type="ECO:0000256" key="1">
    <source>
        <dbReference type="SAM" id="SignalP"/>
    </source>
</evidence>
<accession>A0A545U3N7</accession>
<protein>
    <submittedName>
        <fullName evidence="2">Uncharacterized protein</fullName>
    </submittedName>
</protein>
<keyword evidence="1" id="KW-0732">Signal</keyword>
<feature type="chain" id="PRO_5022019860" evidence="1">
    <location>
        <begin position="20"/>
        <end position="150"/>
    </location>
</feature>
<organism evidence="2 3">
    <name type="scientific">Exilibacterium tricleocarpae</name>
    <dbReference type="NCBI Taxonomy" id="2591008"/>
    <lineage>
        <taxon>Bacteria</taxon>
        <taxon>Pseudomonadati</taxon>
        <taxon>Pseudomonadota</taxon>
        <taxon>Gammaproteobacteria</taxon>
        <taxon>Cellvibrionales</taxon>
        <taxon>Cellvibrionaceae</taxon>
        <taxon>Exilibacterium</taxon>
    </lineage>
</organism>
<dbReference type="EMBL" id="VHSG01000006">
    <property type="protein sequence ID" value="TQV84097.1"/>
    <property type="molecule type" value="Genomic_DNA"/>
</dbReference>
<dbReference type="AlphaFoldDB" id="A0A545U3N7"/>
<sequence>MRQLTLACLLACLALVTHATEKFPGIKEIMSAADFEAAGLGKLSAEELAALDRWLIRYTANDAETIRREVEEVKVESDKDIRSRIEGAFSGWDGKTVFRLQNGQVWQQRLQGRWRTKLVDPEVIISRNIFGFYELEIVEKGRSIGVKRLR</sequence>
<evidence type="ECO:0000313" key="3">
    <source>
        <dbReference type="Proteomes" id="UP000319732"/>
    </source>
</evidence>
<keyword evidence="3" id="KW-1185">Reference proteome</keyword>
<gene>
    <name evidence="2" type="ORF">FKG94_05375</name>
</gene>
<comment type="caution">
    <text evidence="2">The sequence shown here is derived from an EMBL/GenBank/DDBJ whole genome shotgun (WGS) entry which is preliminary data.</text>
</comment>
<dbReference type="Proteomes" id="UP000319732">
    <property type="component" value="Unassembled WGS sequence"/>
</dbReference>
<evidence type="ECO:0000313" key="2">
    <source>
        <dbReference type="EMBL" id="TQV84097.1"/>
    </source>
</evidence>
<dbReference type="OrthoDB" id="4750212at2"/>
<feature type="signal peptide" evidence="1">
    <location>
        <begin position="1"/>
        <end position="19"/>
    </location>
</feature>
<name>A0A545U3N7_9GAMM</name>
<dbReference type="RefSeq" id="WP_142903177.1">
    <property type="nucleotide sequence ID" value="NZ_ML660089.1"/>
</dbReference>
<proteinExistence type="predicted"/>
<reference evidence="2 3" key="1">
    <citation type="submission" date="2019-06" db="EMBL/GenBank/DDBJ databases">
        <title>Whole genome sequence for Cellvibrionaceae sp. R142.</title>
        <authorList>
            <person name="Wang G."/>
        </authorList>
    </citation>
    <scope>NUCLEOTIDE SEQUENCE [LARGE SCALE GENOMIC DNA]</scope>
    <source>
        <strain evidence="2 3">R142</strain>
    </source>
</reference>